<organism evidence="2 3">
    <name type="scientific">Phyllobacterium leguminum</name>
    <dbReference type="NCBI Taxonomy" id="314237"/>
    <lineage>
        <taxon>Bacteria</taxon>
        <taxon>Pseudomonadati</taxon>
        <taxon>Pseudomonadota</taxon>
        <taxon>Alphaproteobacteria</taxon>
        <taxon>Hyphomicrobiales</taxon>
        <taxon>Phyllobacteriaceae</taxon>
        <taxon>Phyllobacterium</taxon>
    </lineage>
</organism>
<dbReference type="Pfam" id="PF20327">
    <property type="entry name" value="DUF6622"/>
    <property type="match status" value="1"/>
</dbReference>
<keyword evidence="1" id="KW-1133">Transmembrane helix</keyword>
<evidence type="ECO:0000313" key="2">
    <source>
        <dbReference type="EMBL" id="PYE87397.1"/>
    </source>
</evidence>
<evidence type="ECO:0000256" key="1">
    <source>
        <dbReference type="SAM" id="Phobius"/>
    </source>
</evidence>
<evidence type="ECO:0008006" key="4">
    <source>
        <dbReference type="Google" id="ProtNLM"/>
    </source>
</evidence>
<reference evidence="2 3" key="1">
    <citation type="submission" date="2018-06" db="EMBL/GenBank/DDBJ databases">
        <title>Genomic Encyclopedia of Type Strains, Phase III (KMG-III): the genomes of soil and plant-associated and newly described type strains.</title>
        <authorList>
            <person name="Whitman W."/>
        </authorList>
    </citation>
    <scope>NUCLEOTIDE SEQUENCE [LARGE SCALE GENOMIC DNA]</scope>
    <source>
        <strain evidence="2 3">ORS 1419</strain>
    </source>
</reference>
<dbReference type="InterPro" id="IPR046730">
    <property type="entry name" value="DUF6622"/>
</dbReference>
<dbReference type="EMBL" id="QJTF01000013">
    <property type="protein sequence ID" value="PYE87397.1"/>
    <property type="molecule type" value="Genomic_DNA"/>
</dbReference>
<proteinExistence type="predicted"/>
<dbReference type="Proteomes" id="UP000247454">
    <property type="component" value="Unassembled WGS sequence"/>
</dbReference>
<evidence type="ECO:0000313" key="3">
    <source>
        <dbReference type="Proteomes" id="UP000247454"/>
    </source>
</evidence>
<feature type="transmembrane region" description="Helical" evidence="1">
    <location>
        <begin position="105"/>
        <end position="126"/>
    </location>
</feature>
<accession>A0A318T101</accession>
<dbReference type="AlphaFoldDB" id="A0A318T101"/>
<keyword evidence="3" id="KW-1185">Reference proteome</keyword>
<sequence length="168" mass="18191">MSFATIIAHTPIWVWFLLAYLLYGGIKALQPREMTWLRMLLLPILFLVWGLYDIVTVLHHPILALVAFAGGIVIGGAIGWLLAAHQDAAWIDPASRLIHRPGTPVTLILILIGFICKYALSVALAYHADLAASPDYNVLSGAIAGAVDGVFWGMTGRQLNQAFGGKTT</sequence>
<protein>
    <recommendedName>
        <fullName evidence="4">DUF1453 domain-containing protein</fullName>
    </recommendedName>
</protein>
<comment type="caution">
    <text evidence="2">The sequence shown here is derived from an EMBL/GenBank/DDBJ whole genome shotgun (WGS) entry which is preliminary data.</text>
</comment>
<keyword evidence="1" id="KW-0812">Transmembrane</keyword>
<keyword evidence="1" id="KW-0472">Membrane</keyword>
<feature type="transmembrane region" description="Helical" evidence="1">
    <location>
        <begin position="6"/>
        <end position="23"/>
    </location>
</feature>
<feature type="transmembrane region" description="Helical" evidence="1">
    <location>
        <begin position="58"/>
        <end position="84"/>
    </location>
</feature>
<name>A0A318T101_9HYPH</name>
<gene>
    <name evidence="2" type="ORF">C7477_11318</name>
</gene>
<dbReference type="RefSeq" id="WP_110752290.1">
    <property type="nucleotide sequence ID" value="NZ_QJTF01000013.1"/>
</dbReference>
<dbReference type="OrthoDB" id="3034721at2"/>
<feature type="transmembrane region" description="Helical" evidence="1">
    <location>
        <begin position="35"/>
        <end position="52"/>
    </location>
</feature>